<evidence type="ECO:0000313" key="1">
    <source>
        <dbReference type="EMBL" id="KAF2207177.1"/>
    </source>
</evidence>
<protein>
    <submittedName>
        <fullName evidence="1">Uncharacterized protein</fullName>
    </submittedName>
</protein>
<dbReference type="AlphaFoldDB" id="A0A6A6F498"/>
<dbReference type="Proteomes" id="UP000799539">
    <property type="component" value="Unassembled WGS sequence"/>
</dbReference>
<proteinExistence type="predicted"/>
<gene>
    <name evidence="1" type="ORF">CERZMDRAFT_102672</name>
</gene>
<name>A0A6A6F498_9PEZI</name>
<evidence type="ECO:0000313" key="2">
    <source>
        <dbReference type="Proteomes" id="UP000799539"/>
    </source>
</evidence>
<dbReference type="EMBL" id="ML992706">
    <property type="protein sequence ID" value="KAF2207177.1"/>
    <property type="molecule type" value="Genomic_DNA"/>
</dbReference>
<sequence length="49" mass="5780">MALIPEHKLVPERFFDLVLQRFQSHGDKIFTIRLLTILPGDFDHEFNAL</sequence>
<keyword evidence="2" id="KW-1185">Reference proteome</keyword>
<organism evidence="1 2">
    <name type="scientific">Cercospora zeae-maydis SCOH1-5</name>
    <dbReference type="NCBI Taxonomy" id="717836"/>
    <lineage>
        <taxon>Eukaryota</taxon>
        <taxon>Fungi</taxon>
        <taxon>Dikarya</taxon>
        <taxon>Ascomycota</taxon>
        <taxon>Pezizomycotina</taxon>
        <taxon>Dothideomycetes</taxon>
        <taxon>Dothideomycetidae</taxon>
        <taxon>Mycosphaerellales</taxon>
        <taxon>Mycosphaerellaceae</taxon>
        <taxon>Cercospora</taxon>
    </lineage>
</organism>
<accession>A0A6A6F498</accession>
<reference evidence="1" key="1">
    <citation type="journal article" date="2020" name="Stud. Mycol.">
        <title>101 Dothideomycetes genomes: a test case for predicting lifestyles and emergence of pathogens.</title>
        <authorList>
            <person name="Haridas S."/>
            <person name="Albert R."/>
            <person name="Binder M."/>
            <person name="Bloem J."/>
            <person name="Labutti K."/>
            <person name="Salamov A."/>
            <person name="Andreopoulos B."/>
            <person name="Baker S."/>
            <person name="Barry K."/>
            <person name="Bills G."/>
            <person name="Bluhm B."/>
            <person name="Cannon C."/>
            <person name="Castanera R."/>
            <person name="Culley D."/>
            <person name="Daum C."/>
            <person name="Ezra D."/>
            <person name="Gonzalez J."/>
            <person name="Henrissat B."/>
            <person name="Kuo A."/>
            <person name="Liang C."/>
            <person name="Lipzen A."/>
            <person name="Lutzoni F."/>
            <person name="Magnuson J."/>
            <person name="Mondo S."/>
            <person name="Nolan M."/>
            <person name="Ohm R."/>
            <person name="Pangilinan J."/>
            <person name="Park H.-J."/>
            <person name="Ramirez L."/>
            <person name="Alfaro M."/>
            <person name="Sun H."/>
            <person name="Tritt A."/>
            <person name="Yoshinaga Y."/>
            <person name="Zwiers L.-H."/>
            <person name="Turgeon B."/>
            <person name="Goodwin S."/>
            <person name="Spatafora J."/>
            <person name="Crous P."/>
            <person name="Grigoriev I."/>
        </authorList>
    </citation>
    <scope>NUCLEOTIDE SEQUENCE</scope>
    <source>
        <strain evidence="1">SCOH1-5</strain>
    </source>
</reference>